<feature type="compositionally biased region" description="Basic and acidic residues" evidence="1">
    <location>
        <begin position="199"/>
        <end position="208"/>
    </location>
</feature>
<accession>A0AAV8WYP8</accession>
<evidence type="ECO:0000313" key="3">
    <source>
        <dbReference type="Proteomes" id="UP001162156"/>
    </source>
</evidence>
<dbReference type="GO" id="GO:0005737">
    <property type="term" value="C:cytoplasm"/>
    <property type="evidence" value="ECO:0007669"/>
    <property type="project" value="TreeGrafter"/>
</dbReference>
<evidence type="ECO:0000256" key="1">
    <source>
        <dbReference type="SAM" id="MobiDB-lite"/>
    </source>
</evidence>
<evidence type="ECO:0000313" key="2">
    <source>
        <dbReference type="EMBL" id="KAJ8931250.1"/>
    </source>
</evidence>
<gene>
    <name evidence="2" type="ORF">NQ314_015869</name>
</gene>
<reference evidence="2" key="1">
    <citation type="journal article" date="2023" name="Insect Mol. Biol.">
        <title>Genome sequencing provides insights into the evolution of gene families encoding plant cell wall-degrading enzymes in longhorned beetles.</title>
        <authorList>
            <person name="Shin N.R."/>
            <person name="Okamura Y."/>
            <person name="Kirsch R."/>
            <person name="Pauchet Y."/>
        </authorList>
    </citation>
    <scope>NUCLEOTIDE SEQUENCE</scope>
    <source>
        <strain evidence="2">RBIC_L_NR</strain>
    </source>
</reference>
<dbReference type="InterPro" id="IPR051494">
    <property type="entry name" value="BSD_domain-containing"/>
</dbReference>
<dbReference type="PANTHER" id="PTHR16019:SF5">
    <property type="entry name" value="BSD DOMAIN-CONTAINING PROTEIN 1"/>
    <property type="match status" value="1"/>
</dbReference>
<dbReference type="Proteomes" id="UP001162156">
    <property type="component" value="Unassembled WGS sequence"/>
</dbReference>
<name>A0AAV8WYP8_9CUCU</name>
<evidence type="ECO:0008006" key="4">
    <source>
        <dbReference type="Google" id="ProtNLM"/>
    </source>
</evidence>
<dbReference type="Gene3D" id="1.10.3970.10">
    <property type="entry name" value="BSD domain"/>
    <property type="match status" value="1"/>
</dbReference>
<sequence length="208" mass="23953">MGEKVLKFWSSVKKDLEEFGSAVKNEANNVVSSTGAVLEKTLNCTIPLFWFQKAVYELQKDPNTFLCDPEAELSKQFQCWLEIIDDQLSDDRIAKHVNSSEVLKRQYAKLVPDIVEHQLFWKRSNDEVFNVDIELTEEEQIKLLEQYEIEKKNQVSPKRKVRIGEKKSINDEVPNLKLNKNDSAVSLDTPSSNSSTDGDWEKISDVEK</sequence>
<keyword evidence="3" id="KW-1185">Reference proteome</keyword>
<organism evidence="2 3">
    <name type="scientific">Rhamnusium bicolor</name>
    <dbReference type="NCBI Taxonomy" id="1586634"/>
    <lineage>
        <taxon>Eukaryota</taxon>
        <taxon>Metazoa</taxon>
        <taxon>Ecdysozoa</taxon>
        <taxon>Arthropoda</taxon>
        <taxon>Hexapoda</taxon>
        <taxon>Insecta</taxon>
        <taxon>Pterygota</taxon>
        <taxon>Neoptera</taxon>
        <taxon>Endopterygota</taxon>
        <taxon>Coleoptera</taxon>
        <taxon>Polyphaga</taxon>
        <taxon>Cucujiformia</taxon>
        <taxon>Chrysomeloidea</taxon>
        <taxon>Cerambycidae</taxon>
        <taxon>Lepturinae</taxon>
        <taxon>Rhagiini</taxon>
        <taxon>Rhamnusium</taxon>
    </lineage>
</organism>
<feature type="region of interest" description="Disordered" evidence="1">
    <location>
        <begin position="180"/>
        <end position="208"/>
    </location>
</feature>
<comment type="caution">
    <text evidence="2">The sequence shown here is derived from an EMBL/GenBank/DDBJ whole genome shotgun (WGS) entry which is preliminary data.</text>
</comment>
<proteinExistence type="predicted"/>
<dbReference type="AlphaFoldDB" id="A0AAV8WYP8"/>
<dbReference type="PANTHER" id="PTHR16019">
    <property type="entry name" value="SYNAPSE-ASSOCIATED PROTEIN"/>
    <property type="match status" value="1"/>
</dbReference>
<dbReference type="InterPro" id="IPR035925">
    <property type="entry name" value="BSD_dom_sf"/>
</dbReference>
<protein>
    <recommendedName>
        <fullName evidence="4">BSD domain-containing protein</fullName>
    </recommendedName>
</protein>
<feature type="compositionally biased region" description="Polar residues" evidence="1">
    <location>
        <begin position="181"/>
        <end position="197"/>
    </location>
</feature>
<dbReference type="SUPFAM" id="SSF140383">
    <property type="entry name" value="BSD domain-like"/>
    <property type="match status" value="1"/>
</dbReference>
<dbReference type="EMBL" id="JANEYF010004423">
    <property type="protein sequence ID" value="KAJ8931250.1"/>
    <property type="molecule type" value="Genomic_DNA"/>
</dbReference>